<gene>
    <name evidence="1" type="ORF">BofuT4_uP052980.1</name>
</gene>
<dbReference type="Proteomes" id="UP000008177">
    <property type="component" value="Unplaced contigs"/>
</dbReference>
<dbReference type="EMBL" id="FQ790272">
    <property type="protein sequence ID" value="CCD44949.1"/>
    <property type="molecule type" value="Genomic_DNA"/>
</dbReference>
<protein>
    <submittedName>
        <fullName evidence="1">Uncharacterized protein</fullName>
    </submittedName>
</protein>
<evidence type="ECO:0000313" key="1">
    <source>
        <dbReference type="EMBL" id="CCD44949.1"/>
    </source>
</evidence>
<proteinExistence type="predicted"/>
<dbReference type="HOGENOM" id="CLU_2922346_0_0_1"/>
<dbReference type="AlphaFoldDB" id="G2XWS9"/>
<name>G2XWS9_BOTF4</name>
<evidence type="ECO:0000313" key="2">
    <source>
        <dbReference type="Proteomes" id="UP000008177"/>
    </source>
</evidence>
<organism evidence="1 2">
    <name type="scientific">Botryotinia fuckeliana (strain T4)</name>
    <name type="common">Noble rot fungus</name>
    <name type="synonym">Botrytis cinerea</name>
    <dbReference type="NCBI Taxonomy" id="999810"/>
    <lineage>
        <taxon>Eukaryota</taxon>
        <taxon>Fungi</taxon>
        <taxon>Dikarya</taxon>
        <taxon>Ascomycota</taxon>
        <taxon>Pezizomycotina</taxon>
        <taxon>Leotiomycetes</taxon>
        <taxon>Helotiales</taxon>
        <taxon>Sclerotiniaceae</taxon>
        <taxon>Botrytis</taxon>
    </lineage>
</organism>
<sequence>MQPSSIIQVAVKIQVSSEPAPIAMFPKAGVTISGPFKGAFGSTYFDLFQLLDLIYLVNIAY</sequence>
<dbReference type="InParanoid" id="G2XWS9"/>
<accession>G2XWS9</accession>
<reference evidence="2" key="1">
    <citation type="journal article" date="2011" name="PLoS Genet.">
        <title>Genomic analysis of the necrotrophic fungal pathogens Sclerotinia sclerotiorum and Botrytis cinerea.</title>
        <authorList>
            <person name="Amselem J."/>
            <person name="Cuomo C.A."/>
            <person name="van Kan J.A."/>
            <person name="Viaud M."/>
            <person name="Benito E.P."/>
            <person name="Couloux A."/>
            <person name="Coutinho P.M."/>
            <person name="de Vries R.P."/>
            <person name="Dyer P.S."/>
            <person name="Fillinger S."/>
            <person name="Fournier E."/>
            <person name="Gout L."/>
            <person name="Hahn M."/>
            <person name="Kohn L."/>
            <person name="Lapalu N."/>
            <person name="Plummer K.M."/>
            <person name="Pradier J.M."/>
            <person name="Quevillon E."/>
            <person name="Sharon A."/>
            <person name="Simon A."/>
            <person name="ten Have A."/>
            <person name="Tudzynski B."/>
            <person name="Tudzynski P."/>
            <person name="Wincker P."/>
            <person name="Andrew M."/>
            <person name="Anthouard V."/>
            <person name="Beever R.E."/>
            <person name="Beffa R."/>
            <person name="Benoit I."/>
            <person name="Bouzid O."/>
            <person name="Brault B."/>
            <person name="Chen Z."/>
            <person name="Choquer M."/>
            <person name="Collemare J."/>
            <person name="Cotton P."/>
            <person name="Danchin E.G."/>
            <person name="Da Silva C."/>
            <person name="Gautier A."/>
            <person name="Giraud C."/>
            <person name="Giraud T."/>
            <person name="Gonzalez C."/>
            <person name="Grossetete S."/>
            <person name="Guldener U."/>
            <person name="Henrissat B."/>
            <person name="Howlett B.J."/>
            <person name="Kodira C."/>
            <person name="Kretschmer M."/>
            <person name="Lappartient A."/>
            <person name="Leroch M."/>
            <person name="Levis C."/>
            <person name="Mauceli E."/>
            <person name="Neuveglise C."/>
            <person name="Oeser B."/>
            <person name="Pearson M."/>
            <person name="Poulain J."/>
            <person name="Poussereau N."/>
            <person name="Quesneville H."/>
            <person name="Rascle C."/>
            <person name="Schumacher J."/>
            <person name="Segurens B."/>
            <person name="Sexton A."/>
            <person name="Silva E."/>
            <person name="Sirven C."/>
            <person name="Soanes D.M."/>
            <person name="Talbot N.J."/>
            <person name="Templeton M."/>
            <person name="Yandava C."/>
            <person name="Yarden O."/>
            <person name="Zeng Q."/>
            <person name="Rollins J.A."/>
            <person name="Lebrun M.H."/>
            <person name="Dickman M."/>
        </authorList>
    </citation>
    <scope>NUCLEOTIDE SEQUENCE [LARGE SCALE GENOMIC DNA]</scope>
    <source>
        <strain evidence="2">T4</strain>
    </source>
</reference>